<dbReference type="PROSITE" id="PS50261">
    <property type="entry name" value="G_PROTEIN_RECEP_F2_4"/>
    <property type="match status" value="1"/>
</dbReference>
<dbReference type="PANTHER" id="PTHR47154">
    <property type="entry name" value="G-PROTEIN COUPLED RECEPTOR MTH-RELATED"/>
    <property type="match status" value="1"/>
</dbReference>
<gene>
    <name evidence="7" type="ORF">g.3779</name>
</gene>
<evidence type="ECO:0000256" key="3">
    <source>
        <dbReference type="ARBA" id="ARBA00022989"/>
    </source>
</evidence>
<dbReference type="CDD" id="cd15039">
    <property type="entry name" value="7tmB3_Methuselah-like"/>
    <property type="match status" value="1"/>
</dbReference>
<feature type="transmembrane region" description="Helical" evidence="5">
    <location>
        <begin position="113"/>
        <end position="134"/>
    </location>
</feature>
<feature type="transmembrane region" description="Helical" evidence="5">
    <location>
        <begin position="6"/>
        <end position="24"/>
    </location>
</feature>
<reference evidence="7" key="1">
    <citation type="submission" date="2015-12" db="EMBL/GenBank/DDBJ databases">
        <title>De novo transcriptome assembly of four potential Pierce s Disease insect vectors from Arizona vineyards.</title>
        <authorList>
            <person name="Tassone E.E."/>
        </authorList>
    </citation>
    <scope>NUCLEOTIDE SEQUENCE</scope>
</reference>
<dbReference type="AlphaFoldDB" id="A0A1B6CFB0"/>
<keyword evidence="4 5" id="KW-0472">Membrane</keyword>
<dbReference type="GO" id="GO:0007166">
    <property type="term" value="P:cell surface receptor signaling pathway"/>
    <property type="evidence" value="ECO:0007669"/>
    <property type="project" value="InterPro"/>
</dbReference>
<accession>A0A1B6CFB0</accession>
<dbReference type="GO" id="GO:0008528">
    <property type="term" value="F:G protein-coupled peptide receptor activity"/>
    <property type="evidence" value="ECO:0007669"/>
    <property type="project" value="TreeGrafter"/>
</dbReference>
<dbReference type="InterPro" id="IPR051384">
    <property type="entry name" value="Mth_GPCR"/>
</dbReference>
<dbReference type="GO" id="GO:0005886">
    <property type="term" value="C:plasma membrane"/>
    <property type="evidence" value="ECO:0007669"/>
    <property type="project" value="TreeGrafter"/>
</dbReference>
<keyword evidence="2 5" id="KW-0812">Transmembrane</keyword>
<feature type="transmembrane region" description="Helical" evidence="5">
    <location>
        <begin position="222"/>
        <end position="243"/>
    </location>
</feature>
<dbReference type="InterPro" id="IPR000832">
    <property type="entry name" value="GPCR_2_secretin-like"/>
</dbReference>
<feature type="domain" description="G-protein coupled receptors family 2 profile 2" evidence="6">
    <location>
        <begin position="3"/>
        <end position="244"/>
    </location>
</feature>
<dbReference type="InterPro" id="IPR017981">
    <property type="entry name" value="GPCR_2-like_7TM"/>
</dbReference>
<dbReference type="Pfam" id="PF00002">
    <property type="entry name" value="7tm_2"/>
    <property type="match status" value="1"/>
</dbReference>
<evidence type="ECO:0000313" key="7">
    <source>
        <dbReference type="EMBL" id="JAS12142.1"/>
    </source>
</evidence>
<proteinExistence type="predicted"/>
<dbReference type="Gene3D" id="1.20.1070.10">
    <property type="entry name" value="Rhodopsin 7-helix transmembrane proteins"/>
    <property type="match status" value="1"/>
</dbReference>
<dbReference type="PANTHER" id="PTHR47154:SF2">
    <property type="entry name" value="G-PROTEIN COUPLED RECEPTOR MTH-RELATED"/>
    <property type="match status" value="1"/>
</dbReference>
<feature type="non-terminal residue" evidence="7">
    <location>
        <position position="1"/>
    </location>
</feature>
<protein>
    <recommendedName>
        <fullName evidence="6">G-protein coupled receptors family 2 profile 2 domain-containing protein</fullName>
    </recommendedName>
</protein>
<sequence>KTYAIFFVIGSTFLLTTLFLHLCLPELHKTVHSCNLMMHVTSLLVGYIALSLGNFETIKAPSTSCTALAYTIQFSFLAAFFWLNVLCIDISWTFSGLHVLQGNKLQTKDSRKFIFYSFYAWGCTAILVIITALLDNFSILPRNSKLKPNLGERLCWFKYPESILLYFYGPMGIILFINLLLFLFTIKKIDKARKETAILQREGSYRHDGKGHGLNEEHRFMLYFKLFLLMGVTWFFEIISWSIY</sequence>
<name>A0A1B6CFB0_9HEMI</name>
<evidence type="ECO:0000256" key="2">
    <source>
        <dbReference type="ARBA" id="ARBA00022692"/>
    </source>
</evidence>
<evidence type="ECO:0000256" key="1">
    <source>
        <dbReference type="ARBA" id="ARBA00004141"/>
    </source>
</evidence>
<evidence type="ECO:0000256" key="5">
    <source>
        <dbReference type="SAM" id="Phobius"/>
    </source>
</evidence>
<feature type="transmembrane region" description="Helical" evidence="5">
    <location>
        <begin position="36"/>
        <end position="55"/>
    </location>
</feature>
<comment type="subcellular location">
    <subcellularLocation>
        <location evidence="1">Membrane</location>
        <topology evidence="1">Multi-pass membrane protein</topology>
    </subcellularLocation>
</comment>
<keyword evidence="3 5" id="KW-1133">Transmembrane helix</keyword>
<dbReference type="EMBL" id="GEDC01025156">
    <property type="protein sequence ID" value="JAS12142.1"/>
    <property type="molecule type" value="Transcribed_RNA"/>
</dbReference>
<evidence type="ECO:0000256" key="4">
    <source>
        <dbReference type="ARBA" id="ARBA00023136"/>
    </source>
</evidence>
<evidence type="ECO:0000259" key="6">
    <source>
        <dbReference type="PROSITE" id="PS50261"/>
    </source>
</evidence>
<feature type="non-terminal residue" evidence="7">
    <location>
        <position position="244"/>
    </location>
</feature>
<feature type="transmembrane region" description="Helical" evidence="5">
    <location>
        <begin position="67"/>
        <end position="92"/>
    </location>
</feature>
<feature type="transmembrane region" description="Helical" evidence="5">
    <location>
        <begin position="163"/>
        <end position="184"/>
    </location>
</feature>
<organism evidence="7">
    <name type="scientific">Clastoptera arizonana</name>
    <name type="common">Arizona spittle bug</name>
    <dbReference type="NCBI Taxonomy" id="38151"/>
    <lineage>
        <taxon>Eukaryota</taxon>
        <taxon>Metazoa</taxon>
        <taxon>Ecdysozoa</taxon>
        <taxon>Arthropoda</taxon>
        <taxon>Hexapoda</taxon>
        <taxon>Insecta</taxon>
        <taxon>Pterygota</taxon>
        <taxon>Neoptera</taxon>
        <taxon>Paraneoptera</taxon>
        <taxon>Hemiptera</taxon>
        <taxon>Auchenorrhyncha</taxon>
        <taxon>Cercopoidea</taxon>
        <taxon>Clastopteridae</taxon>
        <taxon>Clastoptera</taxon>
    </lineage>
</organism>